<keyword evidence="1" id="KW-0812">Transmembrane</keyword>
<dbReference type="Proteomes" id="UP000824179">
    <property type="component" value="Unassembled WGS sequence"/>
</dbReference>
<evidence type="ECO:0000313" key="2">
    <source>
        <dbReference type="EMBL" id="HIR39284.1"/>
    </source>
</evidence>
<evidence type="ECO:0000313" key="3">
    <source>
        <dbReference type="Proteomes" id="UP000824179"/>
    </source>
</evidence>
<protein>
    <recommendedName>
        <fullName evidence="4">Conjugal transfer protein TraX</fullName>
    </recommendedName>
</protein>
<proteinExistence type="predicted"/>
<feature type="transmembrane region" description="Helical" evidence="1">
    <location>
        <begin position="68"/>
        <end position="88"/>
    </location>
</feature>
<keyword evidence="1" id="KW-1133">Transmembrane helix</keyword>
<feature type="transmembrane region" description="Helical" evidence="1">
    <location>
        <begin position="188"/>
        <end position="216"/>
    </location>
</feature>
<feature type="transmembrane region" description="Helical" evidence="1">
    <location>
        <begin position="94"/>
        <end position="111"/>
    </location>
</feature>
<dbReference type="EMBL" id="DVHB01000051">
    <property type="protein sequence ID" value="HIR39284.1"/>
    <property type="molecule type" value="Genomic_DNA"/>
</dbReference>
<feature type="transmembrane region" description="Helical" evidence="1">
    <location>
        <begin position="38"/>
        <end position="56"/>
    </location>
</feature>
<dbReference type="InterPro" id="IPR008875">
    <property type="entry name" value="TraX"/>
</dbReference>
<feature type="transmembrane region" description="Helical" evidence="1">
    <location>
        <begin position="228"/>
        <end position="247"/>
    </location>
</feature>
<reference evidence="2" key="1">
    <citation type="submission" date="2020-10" db="EMBL/GenBank/DDBJ databases">
        <authorList>
            <person name="Gilroy R."/>
        </authorList>
    </citation>
    <scope>NUCLEOTIDE SEQUENCE</scope>
    <source>
        <strain evidence="2">ChiW25-3613</strain>
    </source>
</reference>
<accession>A0A9D1DBH0</accession>
<dbReference type="Pfam" id="PF05857">
    <property type="entry name" value="TraX"/>
    <property type="match status" value="1"/>
</dbReference>
<keyword evidence="1" id="KW-0472">Membrane</keyword>
<feature type="transmembrane region" description="Helical" evidence="1">
    <location>
        <begin position="7"/>
        <end position="26"/>
    </location>
</feature>
<organism evidence="2 3">
    <name type="scientific">Candidatus Coproplasma stercoripullorum</name>
    <dbReference type="NCBI Taxonomy" id="2840751"/>
    <lineage>
        <taxon>Bacteria</taxon>
        <taxon>Bacillati</taxon>
        <taxon>Bacillota</taxon>
        <taxon>Clostridia</taxon>
        <taxon>Eubacteriales</taxon>
        <taxon>Candidatus Coproplasma</taxon>
    </lineage>
</organism>
<dbReference type="AlphaFoldDB" id="A0A9D1DBH0"/>
<comment type="caution">
    <text evidence="2">The sequence shown here is derived from an EMBL/GenBank/DDBJ whole genome shotgun (WGS) entry which is preliminary data.</text>
</comment>
<sequence>MTDERIYVGFLSGNILKIIACIAMLIDHIGWILLPELTVLRMIGRISMPLFAFTFGEGCFYTRSKAKHFVLVFAMGVITSAAMSFAMGELYGNILITFSMSCLIICALDGLKRSAFAKDGKKAALCSVALVLSVALAAWVCCFSPFDIDYGIAGVTLPVCVRLFDFRSFGAQGLAASAYNLATVLLPFFVNLLALSLIYGAVQLFSLFSLIFILCYSGGRGRHKLKGLFYIFFPAHLAIIASVYLILNPGFLTTLF</sequence>
<evidence type="ECO:0008006" key="4">
    <source>
        <dbReference type="Google" id="ProtNLM"/>
    </source>
</evidence>
<evidence type="ECO:0000256" key="1">
    <source>
        <dbReference type="SAM" id="Phobius"/>
    </source>
</evidence>
<name>A0A9D1DBH0_9FIRM</name>
<gene>
    <name evidence="2" type="ORF">IAB90_02775</name>
</gene>
<feature type="transmembrane region" description="Helical" evidence="1">
    <location>
        <begin position="123"/>
        <end position="146"/>
    </location>
</feature>
<reference evidence="2" key="2">
    <citation type="journal article" date="2021" name="PeerJ">
        <title>Extensive microbial diversity within the chicken gut microbiome revealed by metagenomics and culture.</title>
        <authorList>
            <person name="Gilroy R."/>
            <person name="Ravi A."/>
            <person name="Getino M."/>
            <person name="Pursley I."/>
            <person name="Horton D.L."/>
            <person name="Alikhan N.F."/>
            <person name="Baker D."/>
            <person name="Gharbi K."/>
            <person name="Hall N."/>
            <person name="Watson M."/>
            <person name="Adriaenssens E.M."/>
            <person name="Foster-Nyarko E."/>
            <person name="Jarju S."/>
            <person name="Secka A."/>
            <person name="Antonio M."/>
            <person name="Oren A."/>
            <person name="Chaudhuri R.R."/>
            <person name="La Ragione R."/>
            <person name="Hildebrand F."/>
            <person name="Pallen M.J."/>
        </authorList>
    </citation>
    <scope>NUCLEOTIDE SEQUENCE</scope>
    <source>
        <strain evidence="2">ChiW25-3613</strain>
    </source>
</reference>